<feature type="compositionally biased region" description="Polar residues" evidence="1">
    <location>
        <begin position="174"/>
        <end position="188"/>
    </location>
</feature>
<protein>
    <submittedName>
        <fullName evidence="2 3">Uncharacterized protein</fullName>
    </submittedName>
</protein>
<evidence type="ECO:0000313" key="4">
    <source>
        <dbReference type="Proteomes" id="UP000006727"/>
    </source>
</evidence>
<dbReference type="PaxDb" id="3218-PP1S13_227V6.1"/>
<reference evidence="2 4" key="2">
    <citation type="journal article" date="2018" name="Plant J.">
        <title>The Physcomitrella patens chromosome-scale assembly reveals moss genome structure and evolution.</title>
        <authorList>
            <person name="Lang D."/>
            <person name="Ullrich K.K."/>
            <person name="Murat F."/>
            <person name="Fuchs J."/>
            <person name="Jenkins J."/>
            <person name="Haas F.B."/>
            <person name="Piednoel M."/>
            <person name="Gundlach H."/>
            <person name="Van Bel M."/>
            <person name="Meyberg R."/>
            <person name="Vives C."/>
            <person name="Morata J."/>
            <person name="Symeonidi A."/>
            <person name="Hiss M."/>
            <person name="Muchero W."/>
            <person name="Kamisugi Y."/>
            <person name="Saleh O."/>
            <person name="Blanc G."/>
            <person name="Decker E.L."/>
            <person name="van Gessel N."/>
            <person name="Grimwood J."/>
            <person name="Hayes R.D."/>
            <person name="Graham S.W."/>
            <person name="Gunter L.E."/>
            <person name="McDaniel S.F."/>
            <person name="Hoernstein S.N.W."/>
            <person name="Larsson A."/>
            <person name="Li F.W."/>
            <person name="Perroud P.F."/>
            <person name="Phillips J."/>
            <person name="Ranjan P."/>
            <person name="Rokshar D.S."/>
            <person name="Rothfels C.J."/>
            <person name="Schneider L."/>
            <person name="Shu S."/>
            <person name="Stevenson D.W."/>
            <person name="Thummler F."/>
            <person name="Tillich M."/>
            <person name="Villarreal Aguilar J.C."/>
            <person name="Widiez T."/>
            <person name="Wong G.K."/>
            <person name="Wymore A."/>
            <person name="Zhang Y."/>
            <person name="Zimmer A.D."/>
            <person name="Quatrano R.S."/>
            <person name="Mayer K.F.X."/>
            <person name="Goodstein D."/>
            <person name="Casacuberta J.M."/>
            <person name="Vandepoele K."/>
            <person name="Reski R."/>
            <person name="Cuming A.C."/>
            <person name="Tuskan G.A."/>
            <person name="Maumus F."/>
            <person name="Salse J."/>
            <person name="Schmutz J."/>
            <person name="Rensing S.A."/>
        </authorList>
    </citation>
    <scope>NUCLEOTIDE SEQUENCE [LARGE SCALE GENOMIC DNA]</scope>
    <source>
        <strain evidence="3 4">cv. Gransden 2004</strain>
    </source>
</reference>
<keyword evidence="4" id="KW-1185">Reference proteome</keyword>
<dbReference type="Proteomes" id="UP000006727">
    <property type="component" value="Chromosome 4"/>
</dbReference>
<reference evidence="3" key="3">
    <citation type="submission" date="2020-12" db="UniProtKB">
        <authorList>
            <consortium name="EnsemblPlants"/>
        </authorList>
    </citation>
    <scope>IDENTIFICATION</scope>
</reference>
<feature type="region of interest" description="Disordered" evidence="1">
    <location>
        <begin position="1"/>
        <end position="39"/>
    </location>
</feature>
<dbReference type="EnsemblPlants" id="Pp3c4_17030V3.1">
    <property type="protein sequence ID" value="Pp3c4_17030V3.1"/>
    <property type="gene ID" value="Pp3c4_17030"/>
</dbReference>
<feature type="region of interest" description="Disordered" evidence="1">
    <location>
        <begin position="90"/>
        <end position="120"/>
    </location>
</feature>
<dbReference type="InParanoid" id="A0A2K1KNT4"/>
<dbReference type="EMBL" id="ABEU02000004">
    <property type="protein sequence ID" value="PNR55439.1"/>
    <property type="molecule type" value="Genomic_DNA"/>
</dbReference>
<dbReference type="PANTHER" id="PTHR33386:SF5">
    <property type="entry name" value="OS02G0740600 PROTEIN"/>
    <property type="match status" value="1"/>
</dbReference>
<reference evidence="2 4" key="1">
    <citation type="journal article" date="2008" name="Science">
        <title>The Physcomitrella genome reveals evolutionary insights into the conquest of land by plants.</title>
        <authorList>
            <person name="Rensing S."/>
            <person name="Lang D."/>
            <person name="Zimmer A."/>
            <person name="Terry A."/>
            <person name="Salamov A."/>
            <person name="Shapiro H."/>
            <person name="Nishiyama T."/>
            <person name="Perroud P.-F."/>
            <person name="Lindquist E."/>
            <person name="Kamisugi Y."/>
            <person name="Tanahashi T."/>
            <person name="Sakakibara K."/>
            <person name="Fujita T."/>
            <person name="Oishi K."/>
            <person name="Shin-I T."/>
            <person name="Kuroki Y."/>
            <person name="Toyoda A."/>
            <person name="Suzuki Y."/>
            <person name="Hashimoto A."/>
            <person name="Yamaguchi K."/>
            <person name="Sugano A."/>
            <person name="Kohara Y."/>
            <person name="Fujiyama A."/>
            <person name="Anterola A."/>
            <person name="Aoki S."/>
            <person name="Ashton N."/>
            <person name="Barbazuk W.B."/>
            <person name="Barker E."/>
            <person name="Bennetzen J."/>
            <person name="Bezanilla M."/>
            <person name="Blankenship R."/>
            <person name="Cho S.H."/>
            <person name="Dutcher S."/>
            <person name="Estelle M."/>
            <person name="Fawcett J.A."/>
            <person name="Gundlach H."/>
            <person name="Hanada K."/>
            <person name="Heyl A."/>
            <person name="Hicks K.A."/>
            <person name="Hugh J."/>
            <person name="Lohr M."/>
            <person name="Mayer K."/>
            <person name="Melkozernov A."/>
            <person name="Murata T."/>
            <person name="Nelson D."/>
            <person name="Pils B."/>
            <person name="Prigge M."/>
            <person name="Reiss B."/>
            <person name="Renner T."/>
            <person name="Rombauts S."/>
            <person name="Rushton P."/>
            <person name="Sanderfoot A."/>
            <person name="Schween G."/>
            <person name="Shiu S.-H."/>
            <person name="Stueber K."/>
            <person name="Theodoulou F.L."/>
            <person name="Tu H."/>
            <person name="Van de Peer Y."/>
            <person name="Verrier P.J."/>
            <person name="Waters E."/>
            <person name="Wood A."/>
            <person name="Yang L."/>
            <person name="Cove D."/>
            <person name="Cuming A."/>
            <person name="Hasebe M."/>
            <person name="Lucas S."/>
            <person name="Mishler D.B."/>
            <person name="Reski R."/>
            <person name="Grigoriev I."/>
            <person name="Quatrano R.S."/>
            <person name="Boore J.L."/>
        </authorList>
    </citation>
    <scope>NUCLEOTIDE SEQUENCE [LARGE SCALE GENOMIC DNA]</scope>
    <source>
        <strain evidence="3 4">cv. Gransden 2004</strain>
    </source>
</reference>
<organism evidence="2">
    <name type="scientific">Physcomitrium patens</name>
    <name type="common">Spreading-leaved earth moss</name>
    <name type="synonym">Physcomitrella patens</name>
    <dbReference type="NCBI Taxonomy" id="3218"/>
    <lineage>
        <taxon>Eukaryota</taxon>
        <taxon>Viridiplantae</taxon>
        <taxon>Streptophyta</taxon>
        <taxon>Embryophyta</taxon>
        <taxon>Bryophyta</taxon>
        <taxon>Bryophytina</taxon>
        <taxon>Bryopsida</taxon>
        <taxon>Funariidae</taxon>
        <taxon>Funariales</taxon>
        <taxon>Funariaceae</taxon>
        <taxon>Physcomitrium</taxon>
    </lineage>
</organism>
<gene>
    <name evidence="2" type="ORF">PHYPA_006336</name>
</gene>
<accession>A0A2K1KNT4</accession>
<dbReference type="AlphaFoldDB" id="A0A2K1KNT4"/>
<dbReference type="Gramene" id="Pp3c4_17030V3.1">
    <property type="protein sequence ID" value="Pp3c4_17030V3.1"/>
    <property type="gene ID" value="Pp3c4_17030"/>
</dbReference>
<feature type="compositionally biased region" description="Polar residues" evidence="1">
    <location>
        <begin position="21"/>
        <end position="33"/>
    </location>
</feature>
<evidence type="ECO:0000313" key="2">
    <source>
        <dbReference type="EMBL" id="PNR55439.1"/>
    </source>
</evidence>
<feature type="region of interest" description="Disordered" evidence="1">
    <location>
        <begin position="169"/>
        <end position="188"/>
    </location>
</feature>
<proteinExistence type="predicted"/>
<dbReference type="PANTHER" id="PTHR33386">
    <property type="entry name" value="OS02G0740600 PROTEIN"/>
    <property type="match status" value="1"/>
</dbReference>
<name>A0A2K1KNT4_PHYPA</name>
<evidence type="ECO:0000256" key="1">
    <source>
        <dbReference type="SAM" id="MobiDB-lite"/>
    </source>
</evidence>
<evidence type="ECO:0000313" key="3">
    <source>
        <dbReference type="EnsemblPlants" id="Pp3c4_17030V3.1"/>
    </source>
</evidence>
<sequence>MSRSSNGLGWADQWDPIQDDVPTNNPQKASSKTTNKERMASAKAAASVGVHKTKAAAIIGMQKTKVVASISAQKLKAGTTAGIKLIKEKTQRKEPISSSDTLPLLKENRRRKRNSEQSNIVTTTNQMSLIKFISEIKGALGTQLLATASHISKPQNVLDVRLASRHCMPKLAEPSTSNPNPGKKGSQT</sequence>